<reference evidence="4 5" key="1">
    <citation type="submission" date="2018-09" db="EMBL/GenBank/DDBJ databases">
        <title>Streptomyces sp. nov. DS1-2, an endophytic actinomycete isolated from roots of Dendrobium scabrilingue.</title>
        <authorList>
            <person name="Kuncharoen N."/>
            <person name="Kudo T."/>
            <person name="Ohkuma M."/>
            <person name="Yuki M."/>
            <person name="Tanasupawat S."/>
        </authorList>
    </citation>
    <scope>NUCLEOTIDE SEQUENCE [LARGE SCALE GENOMIC DNA]</scope>
    <source>
        <strain evidence="2 5">AZ1-7</strain>
        <strain evidence="3 4">DS1-2</strain>
    </source>
</reference>
<feature type="region of interest" description="Disordered" evidence="1">
    <location>
        <begin position="1"/>
        <end position="61"/>
    </location>
</feature>
<protein>
    <submittedName>
        <fullName evidence="2">Uncharacterized protein</fullName>
    </submittedName>
</protein>
<name>A0A3A9VRG5_9ACTN</name>
<gene>
    <name evidence="3" type="ORF">D7318_31630</name>
    <name evidence="2" type="ORF">D7319_31845</name>
</gene>
<organism evidence="2 5">
    <name type="scientific">Streptomyces radicis</name>
    <dbReference type="NCBI Taxonomy" id="1750517"/>
    <lineage>
        <taxon>Bacteria</taxon>
        <taxon>Bacillati</taxon>
        <taxon>Actinomycetota</taxon>
        <taxon>Actinomycetes</taxon>
        <taxon>Kitasatosporales</taxon>
        <taxon>Streptomycetaceae</taxon>
        <taxon>Streptomyces</taxon>
    </lineage>
</organism>
<evidence type="ECO:0000313" key="4">
    <source>
        <dbReference type="Proteomes" id="UP000268652"/>
    </source>
</evidence>
<proteinExistence type="predicted"/>
<dbReference type="AlphaFoldDB" id="A0A3A9VRG5"/>
<evidence type="ECO:0000313" key="2">
    <source>
        <dbReference type="EMBL" id="RKN03320.1"/>
    </source>
</evidence>
<dbReference type="Proteomes" id="UP000268652">
    <property type="component" value="Unassembled WGS sequence"/>
</dbReference>
<keyword evidence="4" id="KW-1185">Reference proteome</keyword>
<dbReference type="EMBL" id="RBDX01000053">
    <property type="protein sequence ID" value="RKN03320.1"/>
    <property type="molecule type" value="Genomic_DNA"/>
</dbReference>
<accession>A0A3A9VRG5</accession>
<dbReference type="Proteomes" id="UP000275024">
    <property type="component" value="Unassembled WGS sequence"/>
</dbReference>
<evidence type="ECO:0000256" key="1">
    <source>
        <dbReference type="SAM" id="MobiDB-lite"/>
    </source>
</evidence>
<sequence>MEGRRTETRTVPGAKVVTPLEAAERNEATEAKAAGARGTGPGPDPAPTRPTSGPLLSPEQGERLTSGLEHALVGFVDSPERSLTDADFLLDETVAQLTDALATRRRELRAGWQHRDADTERQRVLLLDYRDLVRRLLGA</sequence>
<evidence type="ECO:0000313" key="5">
    <source>
        <dbReference type="Proteomes" id="UP000275024"/>
    </source>
</evidence>
<evidence type="ECO:0000313" key="3">
    <source>
        <dbReference type="EMBL" id="RKN13174.1"/>
    </source>
</evidence>
<comment type="caution">
    <text evidence="2">The sequence shown here is derived from an EMBL/GenBank/DDBJ whole genome shotgun (WGS) entry which is preliminary data.</text>
</comment>
<dbReference type="EMBL" id="RBDY01000052">
    <property type="protein sequence ID" value="RKN13174.1"/>
    <property type="molecule type" value="Genomic_DNA"/>
</dbReference>